<name>A0ACB8RZI7_9AGAM</name>
<organism evidence="1 2">
    <name type="scientific">Auriscalpium vulgare</name>
    <dbReference type="NCBI Taxonomy" id="40419"/>
    <lineage>
        <taxon>Eukaryota</taxon>
        <taxon>Fungi</taxon>
        <taxon>Dikarya</taxon>
        <taxon>Basidiomycota</taxon>
        <taxon>Agaricomycotina</taxon>
        <taxon>Agaricomycetes</taxon>
        <taxon>Russulales</taxon>
        <taxon>Auriscalpiaceae</taxon>
        <taxon>Auriscalpium</taxon>
    </lineage>
</organism>
<dbReference type="EMBL" id="MU275872">
    <property type="protein sequence ID" value="KAI0049541.1"/>
    <property type="molecule type" value="Genomic_DNA"/>
</dbReference>
<gene>
    <name evidence="1" type="ORF">FA95DRAFT_1604350</name>
</gene>
<evidence type="ECO:0000313" key="1">
    <source>
        <dbReference type="EMBL" id="KAI0049541.1"/>
    </source>
</evidence>
<evidence type="ECO:0000313" key="2">
    <source>
        <dbReference type="Proteomes" id="UP000814033"/>
    </source>
</evidence>
<accession>A0ACB8RZI7</accession>
<sequence>MSEPSDAPQANDTVAPETLSVSPLSYKDLWFDDGSIILQSPTASFRVHRSILSFHSQVFRDMFVVSAPVEDAMVDGVPVVHVQDDAESLFQLLKALYFPRHIRKGTAMEMSLVVLLIEMATKYMVDFLRDELVSHLRLLFPSTLEDYLKTWEAPLKDICCKTDGLYAVEVAVKFGIPEILPMALYESARLESTLEELLYGTRDVDDTLVQLSSANLKTLLLGQHRLHGLKRRLSFKFIREYLAGEAGMHCQQKFGDLFVHLLVDDTDEDSNGVCFEDDVDLIVPKRRNARHNLVSALGICDTCSDEFWQAEKASWETVWEEIPKCFGLEWPTGPGQAVPVSN</sequence>
<dbReference type="Proteomes" id="UP000814033">
    <property type="component" value="Unassembled WGS sequence"/>
</dbReference>
<protein>
    <submittedName>
        <fullName evidence="1">Uncharacterized protein</fullName>
    </submittedName>
</protein>
<reference evidence="1" key="2">
    <citation type="journal article" date="2022" name="New Phytol.">
        <title>Evolutionary transition to the ectomycorrhizal habit in the genomes of a hyperdiverse lineage of mushroom-forming fungi.</title>
        <authorList>
            <person name="Looney B."/>
            <person name="Miyauchi S."/>
            <person name="Morin E."/>
            <person name="Drula E."/>
            <person name="Courty P.E."/>
            <person name="Kohler A."/>
            <person name="Kuo A."/>
            <person name="LaButti K."/>
            <person name="Pangilinan J."/>
            <person name="Lipzen A."/>
            <person name="Riley R."/>
            <person name="Andreopoulos W."/>
            <person name="He G."/>
            <person name="Johnson J."/>
            <person name="Nolan M."/>
            <person name="Tritt A."/>
            <person name="Barry K.W."/>
            <person name="Grigoriev I.V."/>
            <person name="Nagy L.G."/>
            <person name="Hibbett D."/>
            <person name="Henrissat B."/>
            <person name="Matheny P.B."/>
            <person name="Labbe J."/>
            <person name="Martin F.M."/>
        </authorList>
    </citation>
    <scope>NUCLEOTIDE SEQUENCE</scope>
    <source>
        <strain evidence="1">FP105234-sp</strain>
    </source>
</reference>
<comment type="caution">
    <text evidence="1">The sequence shown here is derived from an EMBL/GenBank/DDBJ whole genome shotgun (WGS) entry which is preliminary data.</text>
</comment>
<keyword evidence="2" id="KW-1185">Reference proteome</keyword>
<proteinExistence type="predicted"/>
<reference evidence="1" key="1">
    <citation type="submission" date="2021-02" db="EMBL/GenBank/DDBJ databases">
        <authorList>
            <consortium name="DOE Joint Genome Institute"/>
            <person name="Ahrendt S."/>
            <person name="Looney B.P."/>
            <person name="Miyauchi S."/>
            <person name="Morin E."/>
            <person name="Drula E."/>
            <person name="Courty P.E."/>
            <person name="Chicoki N."/>
            <person name="Fauchery L."/>
            <person name="Kohler A."/>
            <person name="Kuo A."/>
            <person name="Labutti K."/>
            <person name="Pangilinan J."/>
            <person name="Lipzen A."/>
            <person name="Riley R."/>
            <person name="Andreopoulos W."/>
            <person name="He G."/>
            <person name="Johnson J."/>
            <person name="Barry K.W."/>
            <person name="Grigoriev I.V."/>
            <person name="Nagy L."/>
            <person name="Hibbett D."/>
            <person name="Henrissat B."/>
            <person name="Matheny P.B."/>
            <person name="Labbe J."/>
            <person name="Martin F."/>
        </authorList>
    </citation>
    <scope>NUCLEOTIDE SEQUENCE</scope>
    <source>
        <strain evidence="1">FP105234-sp</strain>
    </source>
</reference>